<dbReference type="AlphaFoldDB" id="A0A5C5UVE7"/>
<feature type="compositionally biased region" description="Polar residues" evidence="1">
    <location>
        <begin position="269"/>
        <end position="283"/>
    </location>
</feature>
<organism evidence="3 4">
    <name type="scientific">Posidoniimonas corsicana</name>
    <dbReference type="NCBI Taxonomy" id="1938618"/>
    <lineage>
        <taxon>Bacteria</taxon>
        <taxon>Pseudomonadati</taxon>
        <taxon>Planctomycetota</taxon>
        <taxon>Planctomycetia</taxon>
        <taxon>Pirellulales</taxon>
        <taxon>Lacipirellulaceae</taxon>
        <taxon>Posidoniimonas</taxon>
    </lineage>
</organism>
<keyword evidence="2" id="KW-0812">Transmembrane</keyword>
<feature type="compositionally biased region" description="Polar residues" evidence="1">
    <location>
        <begin position="1"/>
        <end position="10"/>
    </location>
</feature>
<gene>
    <name evidence="3" type="ORF">KOR34_48820</name>
</gene>
<dbReference type="RefSeq" id="WP_197531706.1">
    <property type="nucleotide sequence ID" value="NZ_SIHJ01000005.1"/>
</dbReference>
<evidence type="ECO:0000313" key="4">
    <source>
        <dbReference type="Proteomes" id="UP000316714"/>
    </source>
</evidence>
<protein>
    <submittedName>
        <fullName evidence="3">Uncharacterized protein</fullName>
    </submittedName>
</protein>
<feature type="compositionally biased region" description="Pro residues" evidence="1">
    <location>
        <begin position="42"/>
        <end position="55"/>
    </location>
</feature>
<feature type="compositionally biased region" description="Low complexity" evidence="1">
    <location>
        <begin position="294"/>
        <end position="319"/>
    </location>
</feature>
<dbReference type="EMBL" id="SIHJ01000005">
    <property type="protein sequence ID" value="TWT30324.1"/>
    <property type="molecule type" value="Genomic_DNA"/>
</dbReference>
<comment type="caution">
    <text evidence="3">The sequence shown here is derived from an EMBL/GenBank/DDBJ whole genome shotgun (WGS) entry which is preliminary data.</text>
</comment>
<feature type="compositionally biased region" description="Low complexity" evidence="1">
    <location>
        <begin position="243"/>
        <end position="258"/>
    </location>
</feature>
<name>A0A5C5UVE7_9BACT</name>
<sequence length="340" mass="34764">MSATYSSFDTLTIGHYEGGAAPGGPMLPVLAEIPALGSKPTPAKPPEPEPQPAPAPAVQVRPEPAHAPQVASPEVAAPQFQAAPQVQSAPQPAPAPAEAFAPAPAATPIQTPPTPAQPLPTPQPVEHESNEADWEDGGWAAQLLALETTLRPHARLILLAALIAITGLMLVVLRTPVETVPETLPSNMVDSSQAPALTDAHGPALVASEPAAAADEGEQLLDPMPTMPAEPVESSPARAVVTSAGPASMPVAPAMPSMDDITPIPPHRTASTEVAPQPQTELQPQAAPRVAERPTYPSTSYPSTSYSAPAWSGSGAAAPNPNLPRAQLQRPITPSSAGMP</sequence>
<feature type="transmembrane region" description="Helical" evidence="2">
    <location>
        <begin position="156"/>
        <end position="173"/>
    </location>
</feature>
<keyword evidence="4" id="KW-1185">Reference proteome</keyword>
<dbReference type="Proteomes" id="UP000316714">
    <property type="component" value="Unassembled WGS sequence"/>
</dbReference>
<feature type="region of interest" description="Disordered" evidence="1">
    <location>
        <begin position="221"/>
        <end position="340"/>
    </location>
</feature>
<reference evidence="3 4" key="1">
    <citation type="submission" date="2019-02" db="EMBL/GenBank/DDBJ databases">
        <title>Deep-cultivation of Planctomycetes and their phenomic and genomic characterization uncovers novel biology.</title>
        <authorList>
            <person name="Wiegand S."/>
            <person name="Jogler M."/>
            <person name="Boedeker C."/>
            <person name="Pinto D."/>
            <person name="Vollmers J."/>
            <person name="Rivas-Marin E."/>
            <person name="Kohn T."/>
            <person name="Peeters S.H."/>
            <person name="Heuer A."/>
            <person name="Rast P."/>
            <person name="Oberbeckmann S."/>
            <person name="Bunk B."/>
            <person name="Jeske O."/>
            <person name="Meyerdierks A."/>
            <person name="Storesund J.E."/>
            <person name="Kallscheuer N."/>
            <person name="Luecker S."/>
            <person name="Lage O.M."/>
            <person name="Pohl T."/>
            <person name="Merkel B.J."/>
            <person name="Hornburger P."/>
            <person name="Mueller R.-W."/>
            <person name="Bruemmer F."/>
            <person name="Labrenz M."/>
            <person name="Spormann A.M."/>
            <person name="Op Den Camp H."/>
            <person name="Overmann J."/>
            <person name="Amann R."/>
            <person name="Jetten M.S.M."/>
            <person name="Mascher T."/>
            <person name="Medema M.H."/>
            <person name="Devos D.P."/>
            <person name="Kaster A.-K."/>
            <person name="Ovreas L."/>
            <person name="Rohde M."/>
            <person name="Galperin M.Y."/>
            <person name="Jogler C."/>
        </authorList>
    </citation>
    <scope>NUCLEOTIDE SEQUENCE [LARGE SCALE GENOMIC DNA]</scope>
    <source>
        <strain evidence="3 4">KOR34</strain>
    </source>
</reference>
<proteinExistence type="predicted"/>
<feature type="compositionally biased region" description="Polar residues" evidence="1">
    <location>
        <begin position="330"/>
        <end position="340"/>
    </location>
</feature>
<evidence type="ECO:0000256" key="1">
    <source>
        <dbReference type="SAM" id="MobiDB-lite"/>
    </source>
</evidence>
<feature type="region of interest" description="Disordered" evidence="1">
    <location>
        <begin position="1"/>
        <end position="133"/>
    </location>
</feature>
<feature type="compositionally biased region" description="Pro residues" evidence="1">
    <location>
        <begin position="110"/>
        <end position="123"/>
    </location>
</feature>
<evidence type="ECO:0000256" key="2">
    <source>
        <dbReference type="SAM" id="Phobius"/>
    </source>
</evidence>
<accession>A0A5C5UVE7</accession>
<feature type="compositionally biased region" description="Low complexity" evidence="1">
    <location>
        <begin position="73"/>
        <end position="109"/>
    </location>
</feature>
<keyword evidence="2" id="KW-1133">Transmembrane helix</keyword>
<keyword evidence="2" id="KW-0472">Membrane</keyword>
<evidence type="ECO:0000313" key="3">
    <source>
        <dbReference type="EMBL" id="TWT30324.1"/>
    </source>
</evidence>